<dbReference type="GO" id="GO:0098004">
    <property type="term" value="P:virus tail fiber assembly"/>
    <property type="evidence" value="ECO:0007669"/>
    <property type="project" value="UniProtKB-KW"/>
</dbReference>
<name>A0A219YBH5_9CAUD</name>
<keyword evidence="3" id="KW-1246">Viral tail fiber assembly</keyword>
<reference evidence="4 5" key="1">
    <citation type="journal article" date="2017" name="Sci. Rep.">
        <title>Characterization and diversity of phages infecting Aeromonas salmonicida subsp. salmonicida.</title>
        <authorList>
            <person name="Vincent A.T."/>
            <person name="Paquet V.E."/>
            <person name="Bernatchez A."/>
            <person name="Tremblay D.M."/>
            <person name="Moineau S."/>
            <person name="Charette S.J."/>
        </authorList>
    </citation>
    <scope>NUCLEOTIDE SEQUENCE [LARGE SCALE GENOMIC DNA]</scope>
</reference>
<evidence type="ECO:0000256" key="1">
    <source>
        <dbReference type="ARBA" id="ARBA00008579"/>
    </source>
</evidence>
<dbReference type="Proteomes" id="UP000225772">
    <property type="component" value="Segment"/>
</dbReference>
<keyword evidence="2" id="KW-1188">Viral release from host cell</keyword>
<evidence type="ECO:0000256" key="3">
    <source>
        <dbReference type="ARBA" id="ARBA00023138"/>
    </source>
</evidence>
<dbReference type="EMBL" id="KY290953">
    <property type="protein sequence ID" value="APU01307.1"/>
    <property type="molecule type" value="Genomic_DNA"/>
</dbReference>
<sequence length="202" mass="22289">MMNEPRVVWGEDGFASVSGWAFAHCVNQTTGELLFSQDIWVVVGTGLPAGAFLENPPLVEDGMAIVRHDGAWVLVEDLRGTTAYNKQTKQSEVINSLGSLPLELTLVAPSSHFDVWNEDAQCWVTDSHSEQDWLTQQATYQRSVLLGEASNEIAALLDALDPEVTSDPDDAIQTTLLEWKQYRAAIAVIDCATHPVQWPQRP</sequence>
<comment type="similarity">
    <text evidence="1">Belongs to the tfa family.</text>
</comment>
<protein>
    <submittedName>
        <fullName evidence="4">Tail fiber assembly protein</fullName>
    </submittedName>
</protein>
<accession>A0A219YBH5</accession>
<evidence type="ECO:0000313" key="4">
    <source>
        <dbReference type="EMBL" id="APU01307.1"/>
    </source>
</evidence>
<evidence type="ECO:0000256" key="2">
    <source>
        <dbReference type="ARBA" id="ARBA00022465"/>
    </source>
</evidence>
<dbReference type="InterPro" id="IPR003458">
    <property type="entry name" value="Phage_T4_Gp38_tail_assem"/>
</dbReference>
<keyword evidence="2" id="KW-1245">Viral tail assembly</keyword>
<organism evidence="4 5">
    <name type="scientific">Aeromonas phage 51</name>
    <dbReference type="NCBI Taxonomy" id="1932901"/>
    <lineage>
        <taxon>Viruses</taxon>
        <taxon>Duplodnaviria</taxon>
        <taxon>Heunggongvirae</taxon>
        <taxon>Uroviricota</taxon>
        <taxon>Caudoviricetes</taxon>
        <taxon>Popoffvirus</taxon>
        <taxon>Popoffvirus pv56</taxon>
    </lineage>
</organism>
<evidence type="ECO:0000313" key="5">
    <source>
        <dbReference type="Proteomes" id="UP000225772"/>
    </source>
</evidence>
<dbReference type="Pfam" id="PF02413">
    <property type="entry name" value="Caudo_TAP"/>
    <property type="match status" value="1"/>
</dbReference>
<proteinExistence type="inferred from homology"/>